<gene>
    <name evidence="2" type="ORF">NIG5292_01347</name>
</gene>
<evidence type="ECO:0000313" key="2">
    <source>
        <dbReference type="EMBL" id="CRK75303.1"/>
    </source>
</evidence>
<dbReference type="InterPro" id="IPR033900">
    <property type="entry name" value="Gram_neg_porin_domain"/>
</dbReference>
<dbReference type="Proteomes" id="UP000048949">
    <property type="component" value="Unassembled WGS sequence"/>
</dbReference>
<protein>
    <recommendedName>
        <fullName evidence="1">Porin domain-containing protein</fullName>
    </recommendedName>
</protein>
<dbReference type="Pfam" id="PF13609">
    <property type="entry name" value="Porin_4"/>
    <property type="match status" value="1"/>
</dbReference>
<proteinExistence type="predicted"/>
<accession>A0A0U1NLC4</accession>
<feature type="domain" description="Porin" evidence="1">
    <location>
        <begin position="96"/>
        <end position="386"/>
    </location>
</feature>
<evidence type="ECO:0000313" key="3">
    <source>
        <dbReference type="Proteomes" id="UP000048949"/>
    </source>
</evidence>
<dbReference type="InterPro" id="IPR023614">
    <property type="entry name" value="Porin_dom_sf"/>
</dbReference>
<sequence length="396" mass="40828">MKVGTASATVGAYAYDSTTGALTYTAATGTAAAAVASEIQTTRNSIQATKAAIAAHQANMDADTTEADYNTEKDLKTADEAELARLEAVLAKQVGTAAAAAVPAGDMTAYSGYQADVTLSTETDSGIKFTMGFDLEAGLMADQDDDREMDTKDGSIANSTLTMEANGYTLVIGQDEIDDLYDDSQNGDISLSGNMNGLSFTVVHDFEDSVVAKAATYKAAVAATTAATAADATYKAATFTDAVAAVHEGTSLSLGYTMGPAALSLVSTTANDRGNSATEFGIDYTVSDTLSFSVDYDTQGKRDAIATVGVTYAIDALTITAKYADDKNHAGNTNKDGKASTNLSVAYAQGPVSATFATDESNAWWINTQYDLGGGASAFATVDHQEFAVAGLSFAF</sequence>
<reference evidence="2 3" key="1">
    <citation type="submission" date="2015-04" db="EMBL/GenBank/DDBJ databases">
        <authorList>
            <person name="Syromyatnikov M.Y."/>
            <person name="Popov V.N."/>
        </authorList>
    </citation>
    <scope>NUCLEOTIDE SEQUENCE [LARGE SCALE GENOMIC DNA]</scope>
    <source>
        <strain evidence="2 3">CECT 5292</strain>
    </source>
</reference>
<dbReference type="EMBL" id="CVQV01000005">
    <property type="protein sequence ID" value="CRK75303.1"/>
    <property type="molecule type" value="Genomic_DNA"/>
</dbReference>
<dbReference type="Gene3D" id="2.40.160.10">
    <property type="entry name" value="Porin"/>
    <property type="match status" value="1"/>
</dbReference>
<organism evidence="2 3">
    <name type="scientific">Nereida ignava</name>
    <dbReference type="NCBI Taxonomy" id="282199"/>
    <lineage>
        <taxon>Bacteria</taxon>
        <taxon>Pseudomonadati</taxon>
        <taxon>Pseudomonadota</taxon>
        <taxon>Alphaproteobacteria</taxon>
        <taxon>Rhodobacterales</taxon>
        <taxon>Roseobacteraceae</taxon>
        <taxon>Nereida</taxon>
    </lineage>
</organism>
<dbReference type="GO" id="GO:0015288">
    <property type="term" value="F:porin activity"/>
    <property type="evidence" value="ECO:0007669"/>
    <property type="project" value="InterPro"/>
</dbReference>
<evidence type="ECO:0000259" key="1">
    <source>
        <dbReference type="Pfam" id="PF13609"/>
    </source>
</evidence>
<dbReference type="GO" id="GO:0016020">
    <property type="term" value="C:membrane"/>
    <property type="evidence" value="ECO:0007669"/>
    <property type="project" value="InterPro"/>
</dbReference>
<dbReference type="RefSeq" id="WP_048598688.1">
    <property type="nucleotide sequence ID" value="NZ_CBFHGK010000002.1"/>
</dbReference>
<name>A0A0U1NLC4_9RHOB</name>
<dbReference type="SUPFAM" id="SSF56935">
    <property type="entry name" value="Porins"/>
    <property type="match status" value="1"/>
</dbReference>
<dbReference type="STRING" id="282199.GCA_001049735_01346"/>
<keyword evidence="3" id="KW-1185">Reference proteome</keyword>
<dbReference type="AlphaFoldDB" id="A0A0U1NLC4"/>